<comment type="caution">
    <text evidence="5">The sequence shown here is derived from an EMBL/GenBank/DDBJ whole genome shotgun (WGS) entry which is preliminary data.</text>
</comment>
<proteinExistence type="inferred from homology"/>
<evidence type="ECO:0000256" key="2">
    <source>
        <dbReference type="ARBA" id="ARBA00008712"/>
    </source>
</evidence>
<name>A0ABQ9FFF2_TEGGR</name>
<evidence type="ECO:0000256" key="1">
    <source>
        <dbReference type="ARBA" id="ARBA00004613"/>
    </source>
</evidence>
<evidence type="ECO:0000256" key="3">
    <source>
        <dbReference type="ARBA" id="ARBA00022525"/>
    </source>
</evidence>
<gene>
    <name evidence="5" type="ORF">KUTeg_007362</name>
</gene>
<evidence type="ECO:0000256" key="4">
    <source>
        <dbReference type="ARBA" id="ARBA00023157"/>
    </source>
</evidence>
<comment type="similarity">
    <text evidence="2">Belongs to the dermatopontin family.</text>
</comment>
<protein>
    <recommendedName>
        <fullName evidence="7">Dermatopontin</fullName>
    </recommendedName>
</protein>
<keyword evidence="3" id="KW-0964">Secreted</keyword>
<dbReference type="EMBL" id="JARBDR010000337">
    <property type="protein sequence ID" value="KAJ8315212.1"/>
    <property type="molecule type" value="Genomic_DNA"/>
</dbReference>
<organism evidence="5 6">
    <name type="scientific">Tegillarca granosa</name>
    <name type="common">Malaysian cockle</name>
    <name type="synonym">Anadara granosa</name>
    <dbReference type="NCBI Taxonomy" id="220873"/>
    <lineage>
        <taxon>Eukaryota</taxon>
        <taxon>Metazoa</taxon>
        <taxon>Spiralia</taxon>
        <taxon>Lophotrochozoa</taxon>
        <taxon>Mollusca</taxon>
        <taxon>Bivalvia</taxon>
        <taxon>Autobranchia</taxon>
        <taxon>Pteriomorphia</taxon>
        <taxon>Arcoida</taxon>
        <taxon>Arcoidea</taxon>
        <taxon>Arcidae</taxon>
        <taxon>Tegillarca</taxon>
    </lineage>
</organism>
<reference evidence="5 6" key="1">
    <citation type="submission" date="2022-12" db="EMBL/GenBank/DDBJ databases">
        <title>Chromosome-level genome of Tegillarca granosa.</title>
        <authorList>
            <person name="Kim J."/>
        </authorList>
    </citation>
    <scope>NUCLEOTIDE SEQUENCE [LARGE SCALE GENOMIC DNA]</scope>
    <source>
        <strain evidence="5">Teg-2019</strain>
        <tissue evidence="5">Adductor muscle</tissue>
    </source>
</reference>
<dbReference type="Proteomes" id="UP001217089">
    <property type="component" value="Unassembled WGS sequence"/>
</dbReference>
<keyword evidence="4" id="KW-1015">Disulfide bond</keyword>
<dbReference type="PANTHER" id="PTHR15040">
    <property type="entry name" value="DERMATOPONTIN-RELATED"/>
    <property type="match status" value="1"/>
</dbReference>
<dbReference type="InterPro" id="IPR026645">
    <property type="entry name" value="Dermatopontin"/>
</dbReference>
<dbReference type="PANTHER" id="PTHR15040:SF1">
    <property type="entry name" value="DERMATOPONTIN-LIKE ISOFORM X1"/>
    <property type="match status" value="1"/>
</dbReference>
<evidence type="ECO:0000313" key="6">
    <source>
        <dbReference type="Proteomes" id="UP001217089"/>
    </source>
</evidence>
<keyword evidence="6" id="KW-1185">Reference proteome</keyword>
<accession>A0ABQ9FFF2</accession>
<comment type="subcellular location">
    <subcellularLocation>
        <location evidence="1">Secreted</location>
    </subcellularLocation>
</comment>
<evidence type="ECO:0000313" key="5">
    <source>
        <dbReference type="EMBL" id="KAJ8315212.1"/>
    </source>
</evidence>
<sequence>MEKSYLVILAVTIVGDVQSSWLNRLDQPLYFECPSGQSIYKIRSKHYNHEEDRQWDLQCRDSSAYGSCFWTGFLNQYDGLVSHRCPNNAVVSGMYSEHSNHHEDRIFKVKCCSLSETDGSDLRFVKTINPLNCETVYIQSSLKATYICKIVYVLFIIMEYVKTW</sequence>
<dbReference type="Pfam" id="PF14704">
    <property type="entry name" value="DERM"/>
    <property type="match status" value="1"/>
</dbReference>
<evidence type="ECO:0008006" key="7">
    <source>
        <dbReference type="Google" id="ProtNLM"/>
    </source>
</evidence>